<protein>
    <submittedName>
        <fullName evidence="1">Uncharacterized protein</fullName>
    </submittedName>
</protein>
<reference evidence="1 2" key="1">
    <citation type="submission" date="2015-10" db="EMBL/GenBank/DDBJ databases">
        <title>Genome sequencing of Penicillium freii.</title>
        <authorList>
            <person name="Nguyen H.D."/>
            <person name="Visagie C.M."/>
            <person name="Seifert K.A."/>
        </authorList>
    </citation>
    <scope>NUCLEOTIDE SEQUENCE [LARGE SCALE GENOMIC DNA]</scope>
    <source>
        <strain evidence="1 2">DAOM 242723</strain>
    </source>
</reference>
<name>A0A101MBL7_PENFR</name>
<organism evidence="1 2">
    <name type="scientific">Penicillium freii</name>
    <dbReference type="NCBI Taxonomy" id="48697"/>
    <lineage>
        <taxon>Eukaryota</taxon>
        <taxon>Fungi</taxon>
        <taxon>Dikarya</taxon>
        <taxon>Ascomycota</taxon>
        <taxon>Pezizomycotina</taxon>
        <taxon>Eurotiomycetes</taxon>
        <taxon>Eurotiomycetidae</taxon>
        <taxon>Eurotiales</taxon>
        <taxon>Aspergillaceae</taxon>
        <taxon>Penicillium</taxon>
    </lineage>
</organism>
<dbReference type="AlphaFoldDB" id="A0A101MBL7"/>
<keyword evidence="2" id="KW-1185">Reference proteome</keyword>
<comment type="caution">
    <text evidence="1">The sequence shown here is derived from an EMBL/GenBank/DDBJ whole genome shotgun (WGS) entry which is preliminary data.</text>
</comment>
<proteinExistence type="predicted"/>
<dbReference type="OrthoDB" id="5401170at2759"/>
<gene>
    <name evidence="1" type="ORF">ACN42_g9631</name>
</gene>
<evidence type="ECO:0000313" key="1">
    <source>
        <dbReference type="EMBL" id="KUM57552.1"/>
    </source>
</evidence>
<sequence length="102" mass="11196">MLSPEFLTRLEGTTVTINPSPDSPLHVGPTRWEIVSKVEERTHIVTQRDATNGLGPAYAAGKFLCRPASPDNDNPNSLSFMRIYKQIPIAGTEFTKAPMRAA</sequence>
<accession>A0A101MBL7</accession>
<dbReference type="Proteomes" id="UP000055045">
    <property type="component" value="Unassembled WGS sequence"/>
</dbReference>
<dbReference type="EMBL" id="LLXE01000355">
    <property type="protein sequence ID" value="KUM57552.1"/>
    <property type="molecule type" value="Genomic_DNA"/>
</dbReference>
<evidence type="ECO:0000313" key="2">
    <source>
        <dbReference type="Proteomes" id="UP000055045"/>
    </source>
</evidence>